<evidence type="ECO:0000259" key="3">
    <source>
        <dbReference type="PROSITE" id="PS51462"/>
    </source>
</evidence>
<gene>
    <name evidence="4" type="ORF">UV68_C0001G0054</name>
</gene>
<evidence type="ECO:0000256" key="1">
    <source>
        <dbReference type="ARBA" id="ARBA00022801"/>
    </source>
</evidence>
<dbReference type="InterPro" id="IPR036390">
    <property type="entry name" value="WH_DNA-bd_sf"/>
</dbReference>
<dbReference type="Pfam" id="PF21906">
    <property type="entry name" value="WHD_NrtR"/>
    <property type="match status" value="1"/>
</dbReference>
<dbReference type="Pfam" id="PF00293">
    <property type="entry name" value="NUDIX"/>
    <property type="match status" value="1"/>
</dbReference>
<dbReference type="AlphaFoldDB" id="A0A0G1G7I2"/>
<organism evidence="4 5">
    <name type="scientific">Candidatus Collierbacteria bacterium GW2011_GWC2_43_12</name>
    <dbReference type="NCBI Taxonomy" id="1618390"/>
    <lineage>
        <taxon>Bacteria</taxon>
        <taxon>Candidatus Collieribacteriota</taxon>
    </lineage>
</organism>
<dbReference type="InterPro" id="IPR000086">
    <property type="entry name" value="NUDIX_hydrolase_dom"/>
</dbReference>
<dbReference type="Gene3D" id="3.90.79.10">
    <property type="entry name" value="Nucleoside Triphosphate Pyrophosphohydrolase"/>
    <property type="match status" value="1"/>
</dbReference>
<dbReference type="SUPFAM" id="SSF46785">
    <property type="entry name" value="Winged helix' DNA-binding domain"/>
    <property type="match status" value="1"/>
</dbReference>
<dbReference type="InterPro" id="IPR054105">
    <property type="entry name" value="WHD_NrtR"/>
</dbReference>
<sequence>MLKGYDASKYDRPSVAVDVLLFTIEAGELKILLVQRNEEPFKGRWSLPGGFVKADESLDRAAIRELGEESGVENIYLEQLYTFGDPKRDPRTRVISVTYMALGAKTDWGLKASGDVSAAKFFSVDNLPKLAFDHQQIFHYGLERLRSKLGYTNIAFGLLPEQFTLTDLQKVYEIILNKQLDKRNFRKKILTTDLLRSLGKKSSGGAHRPAELYRFKKKEIVYTD</sequence>
<dbReference type="PROSITE" id="PS00893">
    <property type="entry name" value="NUDIX_BOX"/>
    <property type="match status" value="1"/>
</dbReference>
<dbReference type="InterPro" id="IPR020084">
    <property type="entry name" value="NUDIX_hydrolase_CS"/>
</dbReference>
<evidence type="ECO:0000313" key="4">
    <source>
        <dbReference type="EMBL" id="KKS94913.1"/>
    </source>
</evidence>
<comment type="caution">
    <text evidence="4">The sequence shown here is derived from an EMBL/GenBank/DDBJ whole genome shotgun (WGS) entry which is preliminary data.</text>
</comment>
<dbReference type="EMBL" id="LCFK01000001">
    <property type="protein sequence ID" value="KKS94913.1"/>
    <property type="molecule type" value="Genomic_DNA"/>
</dbReference>
<evidence type="ECO:0000256" key="2">
    <source>
        <dbReference type="RuleBase" id="RU003476"/>
    </source>
</evidence>
<name>A0A0G1G7I2_9BACT</name>
<dbReference type="CDD" id="cd18873">
    <property type="entry name" value="NUDIX_NadM_like"/>
    <property type="match status" value="1"/>
</dbReference>
<dbReference type="GO" id="GO:0016787">
    <property type="term" value="F:hydrolase activity"/>
    <property type="evidence" value="ECO:0007669"/>
    <property type="project" value="UniProtKB-KW"/>
</dbReference>
<dbReference type="Gene3D" id="1.10.10.10">
    <property type="entry name" value="Winged helix-like DNA-binding domain superfamily/Winged helix DNA-binding domain"/>
    <property type="match status" value="1"/>
</dbReference>
<dbReference type="Proteomes" id="UP000033980">
    <property type="component" value="Unassembled WGS sequence"/>
</dbReference>
<feature type="domain" description="Nudix hydrolase" evidence="3">
    <location>
        <begin position="12"/>
        <end position="146"/>
    </location>
</feature>
<accession>A0A0G1G7I2</accession>
<dbReference type="PRINTS" id="PR00502">
    <property type="entry name" value="NUDIXFAMILY"/>
</dbReference>
<proteinExistence type="inferred from homology"/>
<dbReference type="InterPro" id="IPR020476">
    <property type="entry name" value="Nudix_hydrolase"/>
</dbReference>
<dbReference type="InterPro" id="IPR015797">
    <property type="entry name" value="NUDIX_hydrolase-like_dom_sf"/>
</dbReference>
<dbReference type="InterPro" id="IPR036388">
    <property type="entry name" value="WH-like_DNA-bd_sf"/>
</dbReference>
<evidence type="ECO:0000313" key="5">
    <source>
        <dbReference type="Proteomes" id="UP000033980"/>
    </source>
</evidence>
<dbReference type="SUPFAM" id="SSF55811">
    <property type="entry name" value="Nudix"/>
    <property type="match status" value="1"/>
</dbReference>
<dbReference type="PANTHER" id="PTHR43736:SF4">
    <property type="entry name" value="SLR1690 PROTEIN"/>
    <property type="match status" value="1"/>
</dbReference>
<protein>
    <submittedName>
        <fullName evidence="4">NUDIX hydrolase</fullName>
    </submittedName>
</protein>
<dbReference type="PROSITE" id="PS51462">
    <property type="entry name" value="NUDIX"/>
    <property type="match status" value="1"/>
</dbReference>
<comment type="similarity">
    <text evidence="2">Belongs to the Nudix hydrolase family.</text>
</comment>
<dbReference type="PANTHER" id="PTHR43736">
    <property type="entry name" value="ADP-RIBOSE PYROPHOSPHATASE"/>
    <property type="match status" value="1"/>
</dbReference>
<reference evidence="4 5" key="1">
    <citation type="journal article" date="2015" name="Nature">
        <title>rRNA introns, odd ribosomes, and small enigmatic genomes across a large radiation of phyla.</title>
        <authorList>
            <person name="Brown C.T."/>
            <person name="Hug L.A."/>
            <person name="Thomas B.C."/>
            <person name="Sharon I."/>
            <person name="Castelle C.J."/>
            <person name="Singh A."/>
            <person name="Wilkins M.J."/>
            <person name="Williams K.H."/>
            <person name="Banfield J.F."/>
        </authorList>
    </citation>
    <scope>NUCLEOTIDE SEQUENCE [LARGE SCALE GENOMIC DNA]</scope>
</reference>
<keyword evidence="1 2" id="KW-0378">Hydrolase</keyword>